<evidence type="ECO:0000313" key="2">
    <source>
        <dbReference type="EMBL" id="KAL1022323.1"/>
    </source>
</evidence>
<feature type="region of interest" description="Disordered" evidence="1">
    <location>
        <begin position="1"/>
        <end position="149"/>
    </location>
</feature>
<sequence>MLEVKEERTIPGNFSRKERAKKEREEAGPDSGRANSSTNPTNIPNLAPNPVPVGTGHRNHRAKATPSASPHQHLNPPSVSLGSPSMHSSNPKVRNSPSANTQSSPKQKQEAMVRSPPVMSPSSAAQMDSKLPNQGKPGGARQPISAFPL</sequence>
<feature type="compositionally biased region" description="Low complexity" evidence="1">
    <location>
        <begin position="112"/>
        <end position="125"/>
    </location>
</feature>
<name>A0ABD0XLR5_UMBPY</name>
<dbReference type="EMBL" id="JAGEUA010000001">
    <property type="protein sequence ID" value="KAL1022323.1"/>
    <property type="molecule type" value="Genomic_DNA"/>
</dbReference>
<proteinExistence type="predicted"/>
<dbReference type="AlphaFoldDB" id="A0ABD0XLR5"/>
<accession>A0ABD0XLR5</accession>
<evidence type="ECO:0000256" key="1">
    <source>
        <dbReference type="SAM" id="MobiDB-lite"/>
    </source>
</evidence>
<feature type="compositionally biased region" description="Polar residues" evidence="1">
    <location>
        <begin position="33"/>
        <end position="44"/>
    </location>
</feature>
<reference evidence="2 3" key="1">
    <citation type="submission" date="2024-06" db="EMBL/GenBank/DDBJ databases">
        <authorList>
            <person name="Pan Q."/>
            <person name="Wen M."/>
            <person name="Jouanno E."/>
            <person name="Zahm M."/>
            <person name="Klopp C."/>
            <person name="Cabau C."/>
            <person name="Louis A."/>
            <person name="Berthelot C."/>
            <person name="Parey E."/>
            <person name="Roest Crollius H."/>
            <person name="Montfort J."/>
            <person name="Robinson-Rechavi M."/>
            <person name="Bouchez O."/>
            <person name="Lampietro C."/>
            <person name="Lopez Roques C."/>
            <person name="Donnadieu C."/>
            <person name="Postlethwait J."/>
            <person name="Bobe J."/>
            <person name="Verreycken H."/>
            <person name="Guiguen Y."/>
        </authorList>
    </citation>
    <scope>NUCLEOTIDE SEQUENCE [LARGE SCALE GENOMIC DNA]</scope>
    <source>
        <strain evidence="2">Up_M1</strain>
        <tissue evidence="2">Testis</tissue>
    </source>
</reference>
<keyword evidence="3" id="KW-1185">Reference proteome</keyword>
<evidence type="ECO:0000313" key="3">
    <source>
        <dbReference type="Proteomes" id="UP001557470"/>
    </source>
</evidence>
<comment type="caution">
    <text evidence="2">The sequence shown here is derived from an EMBL/GenBank/DDBJ whole genome shotgun (WGS) entry which is preliminary data.</text>
</comment>
<organism evidence="2 3">
    <name type="scientific">Umbra pygmaea</name>
    <name type="common">Eastern mudminnow</name>
    <dbReference type="NCBI Taxonomy" id="75934"/>
    <lineage>
        <taxon>Eukaryota</taxon>
        <taxon>Metazoa</taxon>
        <taxon>Chordata</taxon>
        <taxon>Craniata</taxon>
        <taxon>Vertebrata</taxon>
        <taxon>Euteleostomi</taxon>
        <taxon>Actinopterygii</taxon>
        <taxon>Neopterygii</taxon>
        <taxon>Teleostei</taxon>
        <taxon>Protacanthopterygii</taxon>
        <taxon>Esociformes</taxon>
        <taxon>Umbridae</taxon>
        <taxon>Umbra</taxon>
    </lineage>
</organism>
<gene>
    <name evidence="2" type="ORF">UPYG_G00025150</name>
</gene>
<feature type="compositionally biased region" description="Polar residues" evidence="1">
    <location>
        <begin position="66"/>
        <end position="106"/>
    </location>
</feature>
<dbReference type="Proteomes" id="UP001557470">
    <property type="component" value="Unassembled WGS sequence"/>
</dbReference>
<feature type="compositionally biased region" description="Basic and acidic residues" evidence="1">
    <location>
        <begin position="1"/>
        <end position="27"/>
    </location>
</feature>
<protein>
    <submittedName>
        <fullName evidence="2">Uncharacterized protein</fullName>
    </submittedName>
</protein>